<name>A0A919UNX2_9ACTN</name>
<reference evidence="2" key="1">
    <citation type="submission" date="2021-01" db="EMBL/GenBank/DDBJ databases">
        <title>Whole genome shotgun sequence of Acrocarpospora phusangensis NBRC 108782.</title>
        <authorList>
            <person name="Komaki H."/>
            <person name="Tamura T."/>
        </authorList>
    </citation>
    <scope>NUCLEOTIDE SEQUENCE</scope>
    <source>
        <strain evidence="2">NBRC 108782</strain>
    </source>
</reference>
<dbReference type="EMBL" id="BOOA01000104">
    <property type="protein sequence ID" value="GIH28981.1"/>
    <property type="molecule type" value="Genomic_DNA"/>
</dbReference>
<gene>
    <name evidence="2" type="ORF">Aph01nite_72910</name>
</gene>
<dbReference type="PANTHER" id="PTHR39193:SF1">
    <property type="entry name" value="5-DEOXY-GLUCURONATE ISOMERASE"/>
    <property type="match status" value="1"/>
</dbReference>
<proteinExistence type="predicted"/>
<dbReference type="PANTHER" id="PTHR39193">
    <property type="entry name" value="5-DEOXY-GLUCURONATE ISOMERASE"/>
    <property type="match status" value="1"/>
</dbReference>
<evidence type="ECO:0000313" key="2">
    <source>
        <dbReference type="EMBL" id="GIH28981.1"/>
    </source>
</evidence>
<dbReference type="AlphaFoldDB" id="A0A919UNX2"/>
<evidence type="ECO:0000256" key="1">
    <source>
        <dbReference type="ARBA" id="ARBA00023235"/>
    </source>
</evidence>
<dbReference type="NCBIfam" id="TIGR04378">
    <property type="entry name" value="myo_inos_iolB"/>
    <property type="match status" value="1"/>
</dbReference>
<accession>A0A919UNX2</accession>
<dbReference type="CDD" id="cd02208">
    <property type="entry name" value="cupin_RmlC-like"/>
    <property type="match status" value="1"/>
</dbReference>
<keyword evidence="1 2" id="KW-0413">Isomerase</keyword>
<dbReference type="InterPro" id="IPR011051">
    <property type="entry name" value="RmlC_Cupin_sf"/>
</dbReference>
<dbReference type="Gene3D" id="2.60.120.10">
    <property type="entry name" value="Jelly Rolls"/>
    <property type="match status" value="2"/>
</dbReference>
<keyword evidence="3" id="KW-1185">Reference proteome</keyword>
<organism evidence="2 3">
    <name type="scientific">Acrocarpospora phusangensis</name>
    <dbReference type="NCBI Taxonomy" id="1070424"/>
    <lineage>
        <taxon>Bacteria</taxon>
        <taxon>Bacillati</taxon>
        <taxon>Actinomycetota</taxon>
        <taxon>Actinomycetes</taxon>
        <taxon>Streptosporangiales</taxon>
        <taxon>Streptosporangiaceae</taxon>
        <taxon>Acrocarpospora</taxon>
    </lineage>
</organism>
<protein>
    <submittedName>
        <fullName evidence="2">5-deoxy-glucuronate isomerase</fullName>
    </submittedName>
</protein>
<sequence>MTHIPFGTATADQWAVEITPASAGWTYSGLRVADNPVAFETGGEEMLVLPLSGSFDVVADGRTFTLHGRESVFTAVSDFLYLPIGTSVTITGSGRVALPSARASRRLPIRYGPAADVPVEVRGAGQASRQINNFCAPGVFDCDRLMAVEVLTPEGNWSSYPPHKHDEQHEGEAVLEEIYYFEGGPGYQRVYGSHEVLAEVSAGDVVLVPRGYHGPSMAAPGYDLYYLNVLAGPADERSMAFCDDPRHAWIRESWAGQAVDPRVPMTEAAR</sequence>
<dbReference type="InterPro" id="IPR014710">
    <property type="entry name" value="RmlC-like_jellyroll"/>
</dbReference>
<dbReference type="GO" id="GO:0019310">
    <property type="term" value="P:inositol catabolic process"/>
    <property type="evidence" value="ECO:0007669"/>
    <property type="project" value="InterPro"/>
</dbReference>
<dbReference type="InterPro" id="IPR021120">
    <property type="entry name" value="KduI/IolB_isomerase"/>
</dbReference>
<dbReference type="GO" id="GO:0008880">
    <property type="term" value="F:glucuronate isomerase activity"/>
    <property type="evidence" value="ECO:0007669"/>
    <property type="project" value="InterPro"/>
</dbReference>
<dbReference type="SUPFAM" id="SSF51182">
    <property type="entry name" value="RmlC-like cupins"/>
    <property type="match status" value="1"/>
</dbReference>
<comment type="caution">
    <text evidence="2">The sequence shown here is derived from an EMBL/GenBank/DDBJ whole genome shotgun (WGS) entry which is preliminary data.</text>
</comment>
<dbReference type="PIRSF" id="PIRSF036628">
    <property type="entry name" value="IolB"/>
    <property type="match status" value="1"/>
</dbReference>
<dbReference type="Proteomes" id="UP000640052">
    <property type="component" value="Unassembled WGS sequence"/>
</dbReference>
<dbReference type="Pfam" id="PF04962">
    <property type="entry name" value="KduI"/>
    <property type="match status" value="1"/>
</dbReference>
<dbReference type="RefSeq" id="WP_204045599.1">
    <property type="nucleotide sequence ID" value="NZ_BOOA01000104.1"/>
</dbReference>
<dbReference type="InterPro" id="IPR024203">
    <property type="entry name" value="Deoxy-glucuronate_isom_IolB"/>
</dbReference>
<evidence type="ECO:0000313" key="3">
    <source>
        <dbReference type="Proteomes" id="UP000640052"/>
    </source>
</evidence>